<name>A0A9N9K627_9GLOM</name>
<protein>
    <submittedName>
        <fullName evidence="2">4954_t:CDS:1</fullName>
    </submittedName>
</protein>
<proteinExistence type="predicted"/>
<sequence>LFKHYLSANAFKDKIKKLETENMKLAKALENSNNKLRSFHIKLWNKKVSTISLKQNQPKALQLPSYSYNVMADESTREDKKDFL</sequence>
<dbReference type="AlphaFoldDB" id="A0A9N9K627"/>
<dbReference type="Proteomes" id="UP000789759">
    <property type="component" value="Unassembled WGS sequence"/>
</dbReference>
<keyword evidence="3" id="KW-1185">Reference proteome</keyword>
<keyword evidence="1" id="KW-0175">Coiled coil</keyword>
<feature type="non-terminal residue" evidence="2">
    <location>
        <position position="84"/>
    </location>
</feature>
<accession>A0A9N9K627</accession>
<evidence type="ECO:0000313" key="3">
    <source>
        <dbReference type="Proteomes" id="UP000789759"/>
    </source>
</evidence>
<reference evidence="2" key="1">
    <citation type="submission" date="2021-06" db="EMBL/GenBank/DDBJ databases">
        <authorList>
            <person name="Kallberg Y."/>
            <person name="Tangrot J."/>
            <person name="Rosling A."/>
        </authorList>
    </citation>
    <scope>NUCLEOTIDE SEQUENCE</scope>
    <source>
        <strain evidence="2">FL966</strain>
    </source>
</reference>
<organism evidence="2 3">
    <name type="scientific">Cetraspora pellucida</name>
    <dbReference type="NCBI Taxonomy" id="1433469"/>
    <lineage>
        <taxon>Eukaryota</taxon>
        <taxon>Fungi</taxon>
        <taxon>Fungi incertae sedis</taxon>
        <taxon>Mucoromycota</taxon>
        <taxon>Glomeromycotina</taxon>
        <taxon>Glomeromycetes</taxon>
        <taxon>Diversisporales</taxon>
        <taxon>Gigasporaceae</taxon>
        <taxon>Cetraspora</taxon>
    </lineage>
</organism>
<feature type="non-terminal residue" evidence="2">
    <location>
        <position position="1"/>
    </location>
</feature>
<feature type="coiled-coil region" evidence="1">
    <location>
        <begin position="8"/>
        <end position="35"/>
    </location>
</feature>
<dbReference type="EMBL" id="CAJVQA010036667">
    <property type="protein sequence ID" value="CAG8808899.1"/>
    <property type="molecule type" value="Genomic_DNA"/>
</dbReference>
<evidence type="ECO:0000313" key="2">
    <source>
        <dbReference type="EMBL" id="CAG8808899.1"/>
    </source>
</evidence>
<evidence type="ECO:0000256" key="1">
    <source>
        <dbReference type="SAM" id="Coils"/>
    </source>
</evidence>
<gene>
    <name evidence="2" type="ORF">CPELLU_LOCUS18426</name>
</gene>
<comment type="caution">
    <text evidence="2">The sequence shown here is derived from an EMBL/GenBank/DDBJ whole genome shotgun (WGS) entry which is preliminary data.</text>
</comment>